<evidence type="ECO:0000313" key="2">
    <source>
        <dbReference type="Proteomes" id="UP000823918"/>
    </source>
</evidence>
<reference evidence="1" key="2">
    <citation type="submission" date="2021-04" db="EMBL/GenBank/DDBJ databases">
        <authorList>
            <person name="Gilroy R."/>
        </authorList>
    </citation>
    <scope>NUCLEOTIDE SEQUENCE</scope>
    <source>
        <strain evidence="1">5933</strain>
    </source>
</reference>
<gene>
    <name evidence="1" type="ORF">H9698_08765</name>
</gene>
<protein>
    <submittedName>
        <fullName evidence="1">Stage III sporulation protein AB</fullName>
    </submittedName>
</protein>
<proteinExistence type="predicted"/>
<comment type="caution">
    <text evidence="1">The sequence shown here is derived from an EMBL/GenBank/DDBJ whole genome shotgun (WGS) entry which is preliminary data.</text>
</comment>
<sequence length="98" mass="10874">MAFPLACDASPLPQRLKTCFARQSAQQTEVSKTEWSLFFDAVTALCTEDTLSVCRRLDYARQRLEQLGEEARECARVQGKLYQRMGIAAGAAAALVLM</sequence>
<organism evidence="1 2">
    <name type="scientific">Candidatus Ruthenibacterium merdavium</name>
    <dbReference type="NCBI Taxonomy" id="2838752"/>
    <lineage>
        <taxon>Bacteria</taxon>
        <taxon>Bacillati</taxon>
        <taxon>Bacillota</taxon>
        <taxon>Clostridia</taxon>
        <taxon>Eubacteriales</taxon>
        <taxon>Oscillospiraceae</taxon>
        <taxon>Ruthenibacterium</taxon>
    </lineage>
</organism>
<evidence type="ECO:0000313" key="1">
    <source>
        <dbReference type="EMBL" id="HJC72866.1"/>
    </source>
</evidence>
<accession>A0A9D2TKW6</accession>
<name>A0A9D2TKW6_9FIRM</name>
<dbReference type="Proteomes" id="UP000823918">
    <property type="component" value="Unassembled WGS sequence"/>
</dbReference>
<dbReference type="AlphaFoldDB" id="A0A9D2TKW6"/>
<dbReference type="EMBL" id="DWWA01000045">
    <property type="protein sequence ID" value="HJC72866.1"/>
    <property type="molecule type" value="Genomic_DNA"/>
</dbReference>
<reference evidence="1" key="1">
    <citation type="journal article" date="2021" name="PeerJ">
        <title>Extensive microbial diversity within the chicken gut microbiome revealed by metagenomics and culture.</title>
        <authorList>
            <person name="Gilroy R."/>
            <person name="Ravi A."/>
            <person name="Getino M."/>
            <person name="Pursley I."/>
            <person name="Horton D.L."/>
            <person name="Alikhan N.F."/>
            <person name="Baker D."/>
            <person name="Gharbi K."/>
            <person name="Hall N."/>
            <person name="Watson M."/>
            <person name="Adriaenssens E.M."/>
            <person name="Foster-Nyarko E."/>
            <person name="Jarju S."/>
            <person name="Secka A."/>
            <person name="Antonio M."/>
            <person name="Oren A."/>
            <person name="Chaudhuri R.R."/>
            <person name="La Ragione R."/>
            <person name="Hildebrand F."/>
            <person name="Pallen M.J."/>
        </authorList>
    </citation>
    <scope>NUCLEOTIDE SEQUENCE</scope>
    <source>
        <strain evidence="1">5933</strain>
    </source>
</reference>